<feature type="compositionally biased region" description="Polar residues" evidence="5">
    <location>
        <begin position="448"/>
        <end position="460"/>
    </location>
</feature>
<evidence type="ECO:0000256" key="6">
    <source>
        <dbReference type="SAM" id="Phobius"/>
    </source>
</evidence>
<evidence type="ECO:0000256" key="5">
    <source>
        <dbReference type="SAM" id="MobiDB-lite"/>
    </source>
</evidence>
<evidence type="ECO:0000313" key="7">
    <source>
        <dbReference type="EMBL" id="KAL1588747.1"/>
    </source>
</evidence>
<reference evidence="7 8" key="1">
    <citation type="journal article" date="2020" name="Microbiol. Resour. Announc.">
        <title>Draft Genome Sequence of a Cladosporium Species Isolated from the Mesophotic Ascidian Didemnum maculosum.</title>
        <authorList>
            <person name="Gioti A."/>
            <person name="Siaperas R."/>
            <person name="Nikolaivits E."/>
            <person name="Le Goff G."/>
            <person name="Ouazzani J."/>
            <person name="Kotoulas G."/>
            <person name="Topakas E."/>
        </authorList>
    </citation>
    <scope>NUCLEOTIDE SEQUENCE [LARGE SCALE GENOMIC DNA]</scope>
    <source>
        <strain evidence="7 8">TM138-S3</strain>
    </source>
</reference>
<organism evidence="7 8">
    <name type="scientific">Cladosporium halotolerans</name>
    <dbReference type="NCBI Taxonomy" id="1052096"/>
    <lineage>
        <taxon>Eukaryota</taxon>
        <taxon>Fungi</taxon>
        <taxon>Dikarya</taxon>
        <taxon>Ascomycota</taxon>
        <taxon>Pezizomycotina</taxon>
        <taxon>Dothideomycetes</taxon>
        <taxon>Dothideomycetidae</taxon>
        <taxon>Cladosporiales</taxon>
        <taxon>Cladosporiaceae</taxon>
        <taxon>Cladosporium</taxon>
    </lineage>
</organism>
<feature type="compositionally biased region" description="Polar residues" evidence="5">
    <location>
        <begin position="505"/>
        <end position="514"/>
    </location>
</feature>
<keyword evidence="3 6" id="KW-1133">Transmembrane helix</keyword>
<evidence type="ECO:0000256" key="1">
    <source>
        <dbReference type="ARBA" id="ARBA00004141"/>
    </source>
</evidence>
<dbReference type="AlphaFoldDB" id="A0AB34KUX6"/>
<keyword evidence="2 6" id="KW-0812">Transmembrane</keyword>
<keyword evidence="8" id="KW-1185">Reference proteome</keyword>
<evidence type="ECO:0000256" key="4">
    <source>
        <dbReference type="ARBA" id="ARBA00023136"/>
    </source>
</evidence>
<protein>
    <recommendedName>
        <fullName evidence="9">DUF300-domain-containing protein</fullName>
    </recommendedName>
</protein>
<evidence type="ECO:0000313" key="8">
    <source>
        <dbReference type="Proteomes" id="UP000803884"/>
    </source>
</evidence>
<feature type="region of interest" description="Disordered" evidence="5">
    <location>
        <begin position="390"/>
        <end position="544"/>
    </location>
</feature>
<proteinExistence type="predicted"/>
<evidence type="ECO:0008006" key="9">
    <source>
        <dbReference type="Google" id="ProtNLM"/>
    </source>
</evidence>
<dbReference type="Proteomes" id="UP000803884">
    <property type="component" value="Unassembled WGS sequence"/>
</dbReference>
<dbReference type="Pfam" id="PF03619">
    <property type="entry name" value="Solute_trans_a"/>
    <property type="match status" value="1"/>
</dbReference>
<gene>
    <name evidence="7" type="ORF">WHR41_02374</name>
</gene>
<comment type="caution">
    <text evidence="7">The sequence shown here is derived from an EMBL/GenBank/DDBJ whole genome shotgun (WGS) entry which is preliminary data.</text>
</comment>
<dbReference type="EMBL" id="JAAQHG020000006">
    <property type="protein sequence ID" value="KAL1588747.1"/>
    <property type="molecule type" value="Genomic_DNA"/>
</dbReference>
<sequence length="544" mass="60550">MVIQCNSTLAELYVEEEPLWPEHSQLTFHGLGLGLSIIFGFISVLIAFYLIFRHATHYLVPSQQKHIIRILLMIPVYSAVSFLSFLYYRHAVYYQVLRDCYEAFAISSFFALMCEYVAPGLHEQKKFFRTLTPVNWFWGVFFMQKCTGGEHRGPFRKPRSGLTWFNVIWAGIFQYCLIRVLFTIVSVVSEVFDRYCEHSLNPAFAHIWVVCFEGASVTVAMFCLVQFYIQLKQELSAHRPAMKIICIKLVIFFSFWQTMVISFAASSSGPLQPTAKLSYPDIYVGIPSVLLCIEMAFFAILHIFAFDWKPYSLKHGAAGYTSSSNAVESGAAATIPLSSRTYKGFFYAIFDAFNPWDIVKASARGLRWMFVRYKHRHTDSSYHPTAAYKAAGEQSSSTTIPEATELRPPARHQTPSTGAPGGLKVNTALEDDTAGLLSNSARPGMAHSPTTPTAHLSNNDYDAFQPGQDLGSTGRFAASPKSPAELDPWQDTSYHGSAHPAALQPGQQGFSSSRGRAGSLDGAEGTGPPPSYSTHEQGQRGGWM</sequence>
<feature type="transmembrane region" description="Helical" evidence="6">
    <location>
        <begin position="241"/>
        <end position="265"/>
    </location>
</feature>
<name>A0AB34KUX6_9PEZI</name>
<dbReference type="GO" id="GO:0016020">
    <property type="term" value="C:membrane"/>
    <property type="evidence" value="ECO:0007669"/>
    <property type="project" value="UniProtKB-SubCell"/>
</dbReference>
<evidence type="ECO:0000256" key="3">
    <source>
        <dbReference type="ARBA" id="ARBA00022989"/>
    </source>
</evidence>
<feature type="transmembrane region" description="Helical" evidence="6">
    <location>
        <begin position="285"/>
        <end position="306"/>
    </location>
</feature>
<evidence type="ECO:0000256" key="2">
    <source>
        <dbReference type="ARBA" id="ARBA00022692"/>
    </source>
</evidence>
<feature type="transmembrane region" description="Helical" evidence="6">
    <location>
        <begin position="205"/>
        <end position="229"/>
    </location>
</feature>
<feature type="transmembrane region" description="Helical" evidence="6">
    <location>
        <begin position="28"/>
        <end position="50"/>
    </location>
</feature>
<feature type="transmembrane region" description="Helical" evidence="6">
    <location>
        <begin position="162"/>
        <end position="185"/>
    </location>
</feature>
<comment type="subcellular location">
    <subcellularLocation>
        <location evidence="1">Membrane</location>
        <topology evidence="1">Multi-pass membrane protein</topology>
    </subcellularLocation>
</comment>
<accession>A0AB34KUX6</accession>
<dbReference type="SMART" id="SM01417">
    <property type="entry name" value="Solute_trans_a"/>
    <property type="match status" value="1"/>
</dbReference>
<feature type="transmembrane region" description="Helical" evidence="6">
    <location>
        <begin position="70"/>
        <end position="88"/>
    </location>
</feature>
<keyword evidence="4 6" id="KW-0472">Membrane</keyword>
<dbReference type="PANTHER" id="PTHR23423">
    <property type="entry name" value="ORGANIC SOLUTE TRANSPORTER-RELATED"/>
    <property type="match status" value="1"/>
</dbReference>
<dbReference type="InterPro" id="IPR005178">
    <property type="entry name" value="Ostalpha/TMEM184C"/>
</dbReference>
<dbReference type="GeneID" id="96003818"/>
<dbReference type="RefSeq" id="XP_069231852.1">
    <property type="nucleotide sequence ID" value="XM_069370980.1"/>
</dbReference>